<dbReference type="GO" id="GO:0102317">
    <property type="term" value="F:4-methylaminobutyrate oxidase (demethylating) activity"/>
    <property type="evidence" value="ECO:0007669"/>
    <property type="project" value="UniProtKB-EC"/>
</dbReference>
<reference evidence="4 5" key="1">
    <citation type="submission" date="2017-03" db="EMBL/GenBank/DDBJ databases">
        <authorList>
            <person name="Afonso C.L."/>
            <person name="Miller P.J."/>
            <person name="Scott M.A."/>
            <person name="Spackman E."/>
            <person name="Goraichik I."/>
            <person name="Dimitrov K.M."/>
            <person name="Suarez D.L."/>
            <person name="Swayne D.E."/>
        </authorList>
    </citation>
    <scope>NUCLEOTIDE SEQUENCE [LARGE SCALE GENOMIC DNA]</scope>
    <source>
        <strain evidence="4 5">CECT 7691</strain>
    </source>
</reference>
<name>A0A1Y5TXD7_9PROT</name>
<keyword evidence="5" id="KW-1185">Reference proteome</keyword>
<gene>
    <name evidence="4" type="primary">mlr_4</name>
    <name evidence="4" type="ORF">OCH7691_04045</name>
</gene>
<dbReference type="InterPro" id="IPR006076">
    <property type="entry name" value="FAD-dep_OxRdtase"/>
</dbReference>
<dbReference type="Proteomes" id="UP000193200">
    <property type="component" value="Unassembled WGS sequence"/>
</dbReference>
<comment type="similarity">
    <text evidence="1">Belongs to the DadA oxidoreductase family.</text>
</comment>
<dbReference type="AlphaFoldDB" id="A0A1Y5TXD7"/>
<dbReference type="PANTHER" id="PTHR13847">
    <property type="entry name" value="SARCOSINE DEHYDROGENASE-RELATED"/>
    <property type="match status" value="1"/>
</dbReference>
<sequence>MSPPVDPVVPSKGFPEKADVVVVGGGIIGASAAYELAKRGLQVALCEKGRIGAEQSSRNWGYCRQQGRDPAELPLIVESLRIWRSLEAEIGDSVGFHQGGVLYLARDETEVARWEDWLEHARTHQLDTRLLSSRDVDGLVPGGSRSWPGGLWTPSDGRAEPAMAAPAIARAAMRAGASLHVECAVRGIETSAGRVSGVVTERGRIATDAVLCAGGAWSSLFCRRHGISLPQLMIRASVMRTGPGPAITEGGVSTPDFSIRRRQDGGYTIAHGGSGRFDITPDAFRWLFRFWHSYRAESENMKIRFGARFFHELFRSTDWSLDEVSPFEQCRVWDPAPDPAVLERARQKLADAWPILADLRVAEQWAGMIDVTPDAVPVISSVDALPGLFLATGFSGHGFGIGPGAGRLAAELVSGDRPSVDPTPFRFARLADGSSLRPGVEL</sequence>
<feature type="domain" description="FAD dependent oxidoreductase" evidence="3">
    <location>
        <begin position="19"/>
        <end position="412"/>
    </location>
</feature>
<proteinExistence type="inferred from homology"/>
<dbReference type="SUPFAM" id="SSF51905">
    <property type="entry name" value="FAD/NAD(P)-binding domain"/>
    <property type="match status" value="1"/>
</dbReference>
<dbReference type="GO" id="GO:0008718">
    <property type="term" value="F:D-amino-acid dehydrogenase activity"/>
    <property type="evidence" value="ECO:0007669"/>
    <property type="project" value="TreeGrafter"/>
</dbReference>
<evidence type="ECO:0000259" key="3">
    <source>
        <dbReference type="Pfam" id="PF01266"/>
    </source>
</evidence>
<dbReference type="GO" id="GO:0005886">
    <property type="term" value="C:plasma membrane"/>
    <property type="evidence" value="ECO:0007669"/>
    <property type="project" value="TreeGrafter"/>
</dbReference>
<evidence type="ECO:0000313" key="5">
    <source>
        <dbReference type="Proteomes" id="UP000193200"/>
    </source>
</evidence>
<dbReference type="GO" id="GO:0005737">
    <property type="term" value="C:cytoplasm"/>
    <property type="evidence" value="ECO:0007669"/>
    <property type="project" value="TreeGrafter"/>
</dbReference>
<dbReference type="GO" id="GO:0055130">
    <property type="term" value="P:D-alanine catabolic process"/>
    <property type="evidence" value="ECO:0007669"/>
    <property type="project" value="TreeGrafter"/>
</dbReference>
<accession>A0A1Y5TXD7</accession>
<evidence type="ECO:0000256" key="2">
    <source>
        <dbReference type="ARBA" id="ARBA00023002"/>
    </source>
</evidence>
<dbReference type="InterPro" id="IPR036188">
    <property type="entry name" value="FAD/NAD-bd_sf"/>
</dbReference>
<dbReference type="InParanoid" id="A0A1Y5TXD7"/>
<evidence type="ECO:0000256" key="1">
    <source>
        <dbReference type="ARBA" id="ARBA00009410"/>
    </source>
</evidence>
<dbReference type="PANTHER" id="PTHR13847:SF280">
    <property type="entry name" value="D-AMINO ACID DEHYDROGENASE"/>
    <property type="match status" value="1"/>
</dbReference>
<dbReference type="Gene3D" id="3.50.50.60">
    <property type="entry name" value="FAD/NAD(P)-binding domain"/>
    <property type="match status" value="2"/>
</dbReference>
<keyword evidence="2 4" id="KW-0560">Oxidoreductase</keyword>
<dbReference type="Pfam" id="PF01266">
    <property type="entry name" value="DAO"/>
    <property type="match status" value="1"/>
</dbReference>
<dbReference type="EC" id="1.5.3.19" evidence="4"/>
<dbReference type="Gene3D" id="3.30.9.10">
    <property type="entry name" value="D-Amino Acid Oxidase, subunit A, domain 2"/>
    <property type="match status" value="2"/>
</dbReference>
<dbReference type="OrthoDB" id="9787190at2"/>
<protein>
    <submittedName>
        <fullName evidence="4">4-methylaminobutanoate oxidase (Formaldehyde-forming)</fullName>
        <ecNumber evidence="4">1.5.3.19</ecNumber>
    </submittedName>
</protein>
<organism evidence="4 5">
    <name type="scientific">Oceanibacterium hippocampi</name>
    <dbReference type="NCBI Taxonomy" id="745714"/>
    <lineage>
        <taxon>Bacteria</taxon>
        <taxon>Pseudomonadati</taxon>
        <taxon>Pseudomonadota</taxon>
        <taxon>Alphaproteobacteria</taxon>
        <taxon>Sneathiellales</taxon>
        <taxon>Sneathiellaceae</taxon>
        <taxon>Oceanibacterium</taxon>
    </lineage>
</organism>
<dbReference type="RefSeq" id="WP_085885370.1">
    <property type="nucleotide sequence ID" value="NZ_FWFR01000004.1"/>
</dbReference>
<evidence type="ECO:0000313" key="4">
    <source>
        <dbReference type="EMBL" id="SLN76122.1"/>
    </source>
</evidence>
<dbReference type="EMBL" id="FWFR01000004">
    <property type="protein sequence ID" value="SLN76122.1"/>
    <property type="molecule type" value="Genomic_DNA"/>
</dbReference>